<reference evidence="2" key="1">
    <citation type="submission" date="2013-06" db="EMBL/GenBank/DDBJ databases">
        <title>Complete Genome Sequence of Hyperthermophilic Palaeococcus pacificus DY20341T, Isolated from a Deep-Sea Hydrothermal Sediments.</title>
        <authorList>
            <person name="Zeng X."/>
            <person name="Shao Z."/>
        </authorList>
    </citation>
    <scope>NUCLEOTIDE SEQUENCE [LARGE SCALE GENOMIC DNA]</scope>
    <source>
        <strain evidence="2">DY20341</strain>
    </source>
</reference>
<sequence length="102" mass="12423">MEPAIFFELPIPPEPDRRIVEREKDVVEFIANYIWNKAEIYDFTGPSGVFYGEFKQIVKKNQSKIRRWLRMECSWEKLIEQIYYDFAEFLRLKAISEQPYYS</sequence>
<accession>A0A075LZN4</accession>
<dbReference type="AlphaFoldDB" id="A0A075LZN4"/>
<evidence type="ECO:0000313" key="2">
    <source>
        <dbReference type="Proteomes" id="UP000027981"/>
    </source>
</evidence>
<dbReference type="STRING" id="1343739.PAP_08275"/>
<proteinExistence type="predicted"/>
<keyword evidence="2" id="KW-1185">Reference proteome</keyword>
<reference evidence="1 2" key="2">
    <citation type="journal article" date="2015" name="Genome Announc.">
        <title>Complete Genome Sequence of Hyperthermophilic Piezophilic Archaeon Palaeococcus pacificus DY20341T, Isolated from Deep-Sea Hydrothermal Sediments.</title>
        <authorList>
            <person name="Zeng X."/>
            <person name="Jebbar M."/>
            <person name="Shao Z."/>
        </authorList>
    </citation>
    <scope>NUCLEOTIDE SEQUENCE [LARGE SCALE GENOMIC DNA]</scope>
    <source>
        <strain evidence="1 2">DY20341</strain>
    </source>
</reference>
<dbReference type="Proteomes" id="UP000027981">
    <property type="component" value="Chromosome"/>
</dbReference>
<organism evidence="1 2">
    <name type="scientific">Palaeococcus pacificus DY20341</name>
    <dbReference type="NCBI Taxonomy" id="1343739"/>
    <lineage>
        <taxon>Archaea</taxon>
        <taxon>Methanobacteriati</taxon>
        <taxon>Methanobacteriota</taxon>
        <taxon>Thermococci</taxon>
        <taxon>Thermococcales</taxon>
        <taxon>Thermococcaceae</taxon>
        <taxon>Palaeococcus</taxon>
    </lineage>
</organism>
<dbReference type="HOGENOM" id="CLU_2271135_0_0_2"/>
<name>A0A075LZN4_9EURY</name>
<dbReference type="EMBL" id="CP006019">
    <property type="protein sequence ID" value="AIF70043.1"/>
    <property type="molecule type" value="Genomic_DNA"/>
</dbReference>
<gene>
    <name evidence="1" type="ORF">PAP_08275</name>
</gene>
<dbReference type="KEGG" id="ppac:PAP_08275"/>
<evidence type="ECO:0000313" key="1">
    <source>
        <dbReference type="EMBL" id="AIF70043.1"/>
    </source>
</evidence>
<protein>
    <submittedName>
        <fullName evidence="1">Uncharacterized protein</fullName>
    </submittedName>
</protein>